<evidence type="ECO:0000313" key="8">
    <source>
        <dbReference type="WBParaSite" id="GPUH_0000943701-mRNA-1"/>
    </source>
</evidence>
<dbReference type="EMBL" id="UYRT01030805">
    <property type="protein sequence ID" value="VDK72218.1"/>
    <property type="molecule type" value="Genomic_DNA"/>
</dbReference>
<keyword evidence="1 4" id="KW-0547">Nucleotide-binding</keyword>
<evidence type="ECO:0000256" key="2">
    <source>
        <dbReference type="ARBA" id="ARBA00022801"/>
    </source>
</evidence>
<dbReference type="PROSITE" id="PS00039">
    <property type="entry name" value="DEAD_ATP_HELICASE"/>
    <property type="match status" value="1"/>
</dbReference>
<keyword evidence="3 4" id="KW-0067">ATP-binding</keyword>
<dbReference type="Pfam" id="PF00270">
    <property type="entry name" value="DEAD"/>
    <property type="match status" value="1"/>
</dbReference>
<evidence type="ECO:0000313" key="6">
    <source>
        <dbReference type="EMBL" id="VDK72218.1"/>
    </source>
</evidence>
<dbReference type="InterPro" id="IPR014001">
    <property type="entry name" value="Helicase_ATP-bd"/>
</dbReference>
<feature type="domain" description="Helicase ATP-binding" evidence="5">
    <location>
        <begin position="1"/>
        <end position="84"/>
    </location>
</feature>
<evidence type="ECO:0000256" key="4">
    <source>
        <dbReference type="RuleBase" id="RU365068"/>
    </source>
</evidence>
<dbReference type="OrthoDB" id="10259640at2759"/>
<dbReference type="InterPro" id="IPR000629">
    <property type="entry name" value="RNA-helicase_DEAD-box_CS"/>
</dbReference>
<keyword evidence="2 4" id="KW-0378">Hydrolase</keyword>
<keyword evidence="7" id="KW-1185">Reference proteome</keyword>
<dbReference type="GO" id="GO:0016787">
    <property type="term" value="F:hydrolase activity"/>
    <property type="evidence" value="ECO:0007669"/>
    <property type="project" value="UniProtKB-KW"/>
</dbReference>
<reference evidence="6 7" key="2">
    <citation type="submission" date="2018-11" db="EMBL/GenBank/DDBJ databases">
        <authorList>
            <consortium name="Pathogen Informatics"/>
        </authorList>
    </citation>
    <scope>NUCLEOTIDE SEQUENCE [LARGE SCALE GENOMIC DNA]</scope>
</reference>
<dbReference type="AlphaFoldDB" id="A0A183DL35"/>
<dbReference type="EC" id="3.6.4.13" evidence="4"/>
<evidence type="ECO:0000259" key="5">
    <source>
        <dbReference type="PROSITE" id="PS51192"/>
    </source>
</evidence>
<dbReference type="GO" id="GO:0005524">
    <property type="term" value="F:ATP binding"/>
    <property type="evidence" value="ECO:0007669"/>
    <property type="project" value="UniProtKB-UniRule"/>
</dbReference>
<dbReference type="Gene3D" id="3.40.50.300">
    <property type="entry name" value="P-loop containing nucleotide triphosphate hydrolases"/>
    <property type="match status" value="1"/>
</dbReference>
<dbReference type="PROSITE" id="PS51192">
    <property type="entry name" value="HELICASE_ATP_BIND_1"/>
    <property type="match status" value="1"/>
</dbReference>
<accession>A0A183DL35</accession>
<comment type="function">
    <text evidence="4">RNA helicase.</text>
</comment>
<name>A0A183DL35_9BILA</name>
<dbReference type="SUPFAM" id="SSF52540">
    <property type="entry name" value="P-loop containing nucleoside triphosphate hydrolases"/>
    <property type="match status" value="1"/>
</dbReference>
<protein>
    <recommendedName>
        <fullName evidence="4">ATP-dependent RNA helicase</fullName>
        <ecNumber evidence="4">3.6.4.13</ecNumber>
    </recommendedName>
</protein>
<comment type="domain">
    <text evidence="4">The Q motif is unique to and characteristic of the DEAD box family of RNA helicases and controls ATP binding and hydrolysis.</text>
</comment>
<reference evidence="8" key="1">
    <citation type="submission" date="2016-06" db="UniProtKB">
        <authorList>
            <consortium name="WormBaseParasite"/>
        </authorList>
    </citation>
    <scope>IDENTIFICATION</scope>
</reference>
<dbReference type="WBParaSite" id="GPUH_0000943701-mRNA-1">
    <property type="protein sequence ID" value="GPUH_0000943701-mRNA-1"/>
    <property type="gene ID" value="GPUH_0000943701"/>
</dbReference>
<comment type="similarity">
    <text evidence="4">Belongs to the DEAD box helicase family.</text>
</comment>
<dbReference type="Proteomes" id="UP000271098">
    <property type="component" value="Unassembled WGS sequence"/>
</dbReference>
<sequence length="121" mass="13713">MNIIVCTPGRLLQHMDENSTFSCDHIQILVIDEADRILDLGFSKQMNAILENLPLERQTLLFSATQTKNVNDLVRLAMKNPIYVSVHENAPQATPDSLQQVSFLLFFFYFGITLTSENPPT</sequence>
<keyword evidence="4" id="KW-0347">Helicase</keyword>
<dbReference type="InterPro" id="IPR011545">
    <property type="entry name" value="DEAD/DEAH_box_helicase_dom"/>
</dbReference>
<dbReference type="InterPro" id="IPR027417">
    <property type="entry name" value="P-loop_NTPase"/>
</dbReference>
<dbReference type="GO" id="GO:0003723">
    <property type="term" value="F:RNA binding"/>
    <property type="evidence" value="ECO:0007669"/>
    <property type="project" value="UniProtKB-UniRule"/>
</dbReference>
<proteinExistence type="inferred from homology"/>
<keyword evidence="4" id="KW-0694">RNA-binding</keyword>
<evidence type="ECO:0000256" key="3">
    <source>
        <dbReference type="ARBA" id="ARBA00022840"/>
    </source>
</evidence>
<dbReference type="PANTHER" id="PTHR24031">
    <property type="entry name" value="RNA HELICASE"/>
    <property type="match status" value="1"/>
</dbReference>
<dbReference type="GO" id="GO:0003724">
    <property type="term" value="F:RNA helicase activity"/>
    <property type="evidence" value="ECO:0007669"/>
    <property type="project" value="UniProtKB-EC"/>
</dbReference>
<gene>
    <name evidence="6" type="ORF">GPUH_LOCUS9425</name>
</gene>
<comment type="catalytic activity">
    <reaction evidence="4">
        <text>ATP + H2O = ADP + phosphate + H(+)</text>
        <dbReference type="Rhea" id="RHEA:13065"/>
        <dbReference type="ChEBI" id="CHEBI:15377"/>
        <dbReference type="ChEBI" id="CHEBI:15378"/>
        <dbReference type="ChEBI" id="CHEBI:30616"/>
        <dbReference type="ChEBI" id="CHEBI:43474"/>
        <dbReference type="ChEBI" id="CHEBI:456216"/>
        <dbReference type="EC" id="3.6.4.13"/>
    </reaction>
</comment>
<evidence type="ECO:0000313" key="7">
    <source>
        <dbReference type="Proteomes" id="UP000271098"/>
    </source>
</evidence>
<evidence type="ECO:0000256" key="1">
    <source>
        <dbReference type="ARBA" id="ARBA00022741"/>
    </source>
</evidence>
<organism evidence="8">
    <name type="scientific">Gongylonema pulchrum</name>
    <dbReference type="NCBI Taxonomy" id="637853"/>
    <lineage>
        <taxon>Eukaryota</taxon>
        <taxon>Metazoa</taxon>
        <taxon>Ecdysozoa</taxon>
        <taxon>Nematoda</taxon>
        <taxon>Chromadorea</taxon>
        <taxon>Rhabditida</taxon>
        <taxon>Spirurina</taxon>
        <taxon>Spiruromorpha</taxon>
        <taxon>Spiruroidea</taxon>
        <taxon>Gongylonematidae</taxon>
        <taxon>Gongylonema</taxon>
    </lineage>
</organism>